<feature type="region of interest" description="Disordered" evidence="1">
    <location>
        <begin position="281"/>
        <end position="340"/>
    </location>
</feature>
<accession>A0A6F9DHH0</accession>
<feature type="transmembrane region" description="Helical" evidence="2">
    <location>
        <begin position="127"/>
        <end position="154"/>
    </location>
</feature>
<proteinExistence type="evidence at transcript level"/>
<gene>
    <name evidence="3" type="primary">LOC100178990</name>
</gene>
<keyword evidence="2" id="KW-0812">Transmembrane</keyword>
<dbReference type="EMBL" id="LR786618">
    <property type="protein sequence ID" value="CAB3262247.1"/>
    <property type="molecule type" value="mRNA"/>
</dbReference>
<evidence type="ECO:0000313" key="3">
    <source>
        <dbReference type="EMBL" id="CAB3262247.1"/>
    </source>
</evidence>
<dbReference type="AlphaFoldDB" id="A0A6F9DHH0"/>
<feature type="compositionally biased region" description="Polar residues" evidence="1">
    <location>
        <begin position="546"/>
        <end position="556"/>
    </location>
</feature>
<feature type="region of interest" description="Disordered" evidence="1">
    <location>
        <begin position="385"/>
        <end position="556"/>
    </location>
</feature>
<feature type="region of interest" description="Disordered" evidence="1">
    <location>
        <begin position="188"/>
        <end position="246"/>
    </location>
</feature>
<feature type="compositionally biased region" description="Polar residues" evidence="1">
    <location>
        <begin position="203"/>
        <end position="214"/>
    </location>
</feature>
<feature type="region of interest" description="Disordered" evidence="1">
    <location>
        <begin position="352"/>
        <end position="372"/>
    </location>
</feature>
<reference evidence="3" key="1">
    <citation type="submission" date="2020-04" db="EMBL/GenBank/DDBJ databases">
        <authorList>
            <person name="Neveu A P."/>
        </authorList>
    </citation>
    <scope>NUCLEOTIDE SEQUENCE</scope>
    <source>
        <tissue evidence="3">Whole embryo</tissue>
    </source>
</reference>
<feature type="compositionally biased region" description="Polar residues" evidence="1">
    <location>
        <begin position="312"/>
        <end position="331"/>
    </location>
</feature>
<evidence type="ECO:0000256" key="1">
    <source>
        <dbReference type="SAM" id="MobiDB-lite"/>
    </source>
</evidence>
<feature type="compositionally biased region" description="Polar residues" evidence="1">
    <location>
        <begin position="414"/>
        <end position="434"/>
    </location>
</feature>
<evidence type="ECO:0000256" key="2">
    <source>
        <dbReference type="SAM" id="Phobius"/>
    </source>
</evidence>
<feature type="compositionally biased region" description="Basic and acidic residues" evidence="1">
    <location>
        <begin position="518"/>
        <end position="540"/>
    </location>
</feature>
<name>A0A6F9DHH0_9ASCI</name>
<feature type="compositionally biased region" description="Basic residues" evidence="1">
    <location>
        <begin position="290"/>
        <end position="302"/>
    </location>
</feature>
<keyword evidence="2" id="KW-1133">Transmembrane helix</keyword>
<sequence length="556" mass="60814">MAVTGSGEAATFREQSIIIRATNLDNPAEDNDGLVTRILRNISTTAFVPQTTHDARTTSNFTTGTTTPLYSYGDLREEVTQPVQVSLVEGQARNAKDDLTTFHALDGAGVSVTTTTVVPPPSGNTNVLTIVGATCGIVGLLLGIIITAAIWMYVQKRRNANRPYRHASVVEKNPKEMTFEPLDLTLTLPSYGQGEGSAEKRTSLTGSVRTNQSTPKRHTPSEPNPSSYHSYDEPTPPLPPSNHEAFDQDFVGAFGRPRELLPMGSDYSYINDRFCAHEDFSGSFSDVSAPHRRSDRYRKSRNSSKEHAVRLSSITTRDSFSSGLGTGTESDTLPYESRTGGHRFSLRKESLDEHPMHRNGETPPHNQLHYPSARHQDMAPTRISGLGIVREDSARRSKRSGMNGNRRRVPRVSDASSSYAPSRTPSVNDWSTDGSSSYSPSSTLPPQPDLDPVFQSPTSEGVINEEDLGSVPPVSRGESPGSGVNGDDEEVEDIVSTYFDMHFPPTPLRSNTLSSKHSLRDSQRSSKDGLDAPETKERVTRPVTLIRQNSDVTIDL</sequence>
<keyword evidence="2" id="KW-0472">Membrane</keyword>
<protein>
    <submittedName>
        <fullName evidence="3">Uncharacterized protein LOC100178990</fullName>
    </submittedName>
</protein>
<organism evidence="3">
    <name type="scientific">Phallusia mammillata</name>
    <dbReference type="NCBI Taxonomy" id="59560"/>
    <lineage>
        <taxon>Eukaryota</taxon>
        <taxon>Metazoa</taxon>
        <taxon>Chordata</taxon>
        <taxon>Tunicata</taxon>
        <taxon>Ascidiacea</taxon>
        <taxon>Phlebobranchia</taxon>
        <taxon>Ascidiidae</taxon>
        <taxon>Phallusia</taxon>
    </lineage>
</organism>